<evidence type="ECO:0000313" key="10">
    <source>
        <dbReference type="Proteomes" id="UP000050489"/>
    </source>
</evidence>
<dbReference type="InterPro" id="IPR002781">
    <property type="entry name" value="TM_pro_TauE-like"/>
</dbReference>
<evidence type="ECO:0000256" key="7">
    <source>
        <dbReference type="ARBA" id="ARBA00023136"/>
    </source>
</evidence>
<keyword evidence="5 8" id="KW-0812">Transmembrane</keyword>
<evidence type="ECO:0000256" key="5">
    <source>
        <dbReference type="ARBA" id="ARBA00022692"/>
    </source>
</evidence>
<dbReference type="PANTHER" id="PTHR30269">
    <property type="entry name" value="TRANSMEMBRANE PROTEIN YFCA"/>
    <property type="match status" value="1"/>
</dbReference>
<gene>
    <name evidence="9" type="ORF">AN695_0201225</name>
</gene>
<dbReference type="PANTHER" id="PTHR30269:SF32">
    <property type="entry name" value="MEMBRANE TRANSPORTER PROTEIN-RELATED"/>
    <property type="match status" value="1"/>
</dbReference>
<feature type="transmembrane region" description="Helical" evidence="8">
    <location>
        <begin position="230"/>
        <end position="248"/>
    </location>
</feature>
<sequence length="252" mass="26119">MPLTLLEIIALTGIFTLAGTVKGAIGLGLPTVSMGLLSLMMPPGQAAALLLLPSLITNLWQLLCGPRLGALCRRLWPMMLCVTLGTLLSAGALTATDGRLAPLALGACLIGYALLGFTRFDWRVSATAEPWLGPLCGLVTGALTGATGVFVIPAVPYLNALGLARDDLVQALGLSFTVSTLALAAGLAWHQALPGALPGALLGGSLLALLPALGGMWLGGIVRRHSSPLIFRRLFFIGLLILGIEIVWRSIN</sequence>
<reference evidence="10" key="1">
    <citation type="submission" date="2016-04" db="EMBL/GenBank/DDBJ databases">
        <authorList>
            <person name="Osei Sekyere J."/>
            <person name="Sivertsen A."/>
            <person name="Pedersen A.T."/>
            <person name="Sundsfjord A."/>
        </authorList>
    </citation>
    <scope>NUCLEOTIDE SEQUENCE [LARGE SCALE GENOMIC DNA]</scope>
    <source>
        <strain evidence="10">945174350</strain>
    </source>
</reference>
<evidence type="ECO:0000256" key="1">
    <source>
        <dbReference type="ARBA" id="ARBA00004651"/>
    </source>
</evidence>
<evidence type="ECO:0000256" key="8">
    <source>
        <dbReference type="RuleBase" id="RU363041"/>
    </source>
</evidence>
<dbReference type="GO" id="GO:0005886">
    <property type="term" value="C:plasma membrane"/>
    <property type="evidence" value="ECO:0007669"/>
    <property type="project" value="UniProtKB-SubCell"/>
</dbReference>
<feature type="transmembrane region" description="Helical" evidence="8">
    <location>
        <begin position="75"/>
        <end position="94"/>
    </location>
</feature>
<accession>A0A2F0PM17</accession>
<dbReference type="InterPro" id="IPR052017">
    <property type="entry name" value="TSUP"/>
</dbReference>
<evidence type="ECO:0000256" key="6">
    <source>
        <dbReference type="ARBA" id="ARBA00022989"/>
    </source>
</evidence>
<comment type="subcellular location">
    <subcellularLocation>
        <location evidence="1 8">Cell membrane</location>
        <topology evidence="1 8">Multi-pass membrane protein</topology>
    </subcellularLocation>
</comment>
<evidence type="ECO:0000256" key="2">
    <source>
        <dbReference type="ARBA" id="ARBA00009142"/>
    </source>
</evidence>
<keyword evidence="7 8" id="KW-0472">Membrane</keyword>
<protein>
    <recommendedName>
        <fullName evidence="8">Probable membrane transporter protein</fullName>
    </recommendedName>
</protein>
<feature type="transmembrane region" description="Helical" evidence="8">
    <location>
        <begin position="132"/>
        <end position="156"/>
    </location>
</feature>
<name>A0A2F0PM17_SERMA</name>
<proteinExistence type="inferred from homology"/>
<feature type="transmembrane region" description="Helical" evidence="8">
    <location>
        <begin position="196"/>
        <end position="218"/>
    </location>
</feature>
<keyword evidence="3" id="KW-0813">Transport</keyword>
<comment type="similarity">
    <text evidence="2 8">Belongs to the 4-toluene sulfonate uptake permease (TSUP) (TC 2.A.102) family.</text>
</comment>
<dbReference type="Proteomes" id="UP000050489">
    <property type="component" value="Unassembled WGS sequence"/>
</dbReference>
<organism evidence="9 10">
    <name type="scientific">Serratia marcescens</name>
    <dbReference type="NCBI Taxonomy" id="615"/>
    <lineage>
        <taxon>Bacteria</taxon>
        <taxon>Pseudomonadati</taxon>
        <taxon>Pseudomonadota</taxon>
        <taxon>Gammaproteobacteria</taxon>
        <taxon>Enterobacterales</taxon>
        <taxon>Yersiniaceae</taxon>
        <taxon>Serratia</taxon>
    </lineage>
</organism>
<evidence type="ECO:0000256" key="4">
    <source>
        <dbReference type="ARBA" id="ARBA00022475"/>
    </source>
</evidence>
<dbReference type="RefSeq" id="WP_055317342.1">
    <property type="nucleotide sequence ID" value="NZ_CADDTT010000003.1"/>
</dbReference>
<keyword evidence="4 8" id="KW-1003">Cell membrane</keyword>
<comment type="caution">
    <text evidence="9">The sequence shown here is derived from an EMBL/GenBank/DDBJ whole genome shotgun (WGS) entry which is preliminary data.</text>
</comment>
<dbReference type="EMBL" id="LJEX02000092">
    <property type="protein sequence ID" value="OCO85136.1"/>
    <property type="molecule type" value="Genomic_DNA"/>
</dbReference>
<dbReference type="AlphaFoldDB" id="A0A2F0PM17"/>
<evidence type="ECO:0000313" key="9">
    <source>
        <dbReference type="EMBL" id="OCO85136.1"/>
    </source>
</evidence>
<dbReference type="Pfam" id="PF01925">
    <property type="entry name" value="TauE"/>
    <property type="match status" value="1"/>
</dbReference>
<feature type="transmembrane region" description="Helical" evidence="8">
    <location>
        <begin position="100"/>
        <end position="120"/>
    </location>
</feature>
<keyword evidence="6 8" id="KW-1133">Transmembrane helix</keyword>
<feature type="transmembrane region" description="Helical" evidence="8">
    <location>
        <begin position="168"/>
        <end position="189"/>
    </location>
</feature>
<evidence type="ECO:0000256" key="3">
    <source>
        <dbReference type="ARBA" id="ARBA00022448"/>
    </source>
</evidence>